<comment type="catalytic activity">
    <reaction evidence="1">
        <text>Hydrolyzes the link between N-acetylmuramoyl residues and L-amino acid residues in certain cell-wall glycopeptides.</text>
        <dbReference type="EC" id="3.5.1.28"/>
    </reaction>
</comment>
<keyword evidence="3" id="KW-0378">Hydrolase</keyword>
<evidence type="ECO:0000313" key="9">
    <source>
        <dbReference type="EMBL" id="TGD72194.1"/>
    </source>
</evidence>
<feature type="compositionally biased region" description="Polar residues" evidence="7">
    <location>
        <begin position="210"/>
        <end position="232"/>
    </location>
</feature>
<organism evidence="9 10">
    <name type="scientific">Mangrovimicrobium sediminis</name>
    <dbReference type="NCBI Taxonomy" id="2562682"/>
    <lineage>
        <taxon>Bacteria</taxon>
        <taxon>Pseudomonadati</taxon>
        <taxon>Pseudomonadota</taxon>
        <taxon>Gammaproteobacteria</taxon>
        <taxon>Cellvibrionales</taxon>
        <taxon>Halieaceae</taxon>
        <taxon>Mangrovimicrobium</taxon>
    </lineage>
</organism>
<dbReference type="EC" id="3.5.1.28" evidence="2"/>
<sequence length="423" mass="46598">MVNIIQDYIPTSLPTRPQTPLTASYITIHNTDNTTSGANAAAHNRYVRSEDAVKRMVSWHYTVDDKGVYQHLPTDEVGFHASRGNTSSIGVEICMNSDMDDAKGYSNAAKLVAFCIKKLGLTFPGCMKQHHDWSGKNCPSVIRAGAVIDWGAFLNLCEKNIAASKLSDTELLSIDQPAVPEWAPDDAEAVLRSIDEAMDLHQHEEGEQCRGTQDDISMTGSGMSNESTNGKTPFSGEPDARWLTERGTDHDMMLLEDFWYRDPDGKIWQAPSGTIVDGASIPKPLWSTVGSPYTGNYRRASIVHDVACVEAGNDWHKRRAADRMFYYACRSGGCSVLQSIVLYIGVRIGALANRVPVWEAALSQGEVPQIRPSAEQERLLLDFQIIAEKVVALGEPDDANVIQDRTDDAMSEVMMINFAMPPN</sequence>
<dbReference type="GO" id="GO:0071555">
    <property type="term" value="P:cell wall organization"/>
    <property type="evidence" value="ECO:0007669"/>
    <property type="project" value="UniProtKB-KW"/>
</dbReference>
<evidence type="ECO:0000259" key="8">
    <source>
        <dbReference type="SMART" id="SM00644"/>
    </source>
</evidence>
<accession>A0A4Z0LY99</accession>
<protein>
    <recommendedName>
        <fullName evidence="2">N-acetylmuramoyl-L-alanine amidase</fullName>
        <ecNumber evidence="2">3.5.1.28</ecNumber>
    </recommendedName>
</protein>
<dbReference type="PANTHER" id="PTHR30417:SF11">
    <property type="entry name" value="N-ACETYLMURAMOYL-L-ALANINE AMIDASE XLYA"/>
    <property type="match status" value="1"/>
</dbReference>
<dbReference type="InterPro" id="IPR051206">
    <property type="entry name" value="NAMLAA_amidase_2"/>
</dbReference>
<keyword evidence="10" id="KW-1185">Reference proteome</keyword>
<name>A0A4Z0LY99_9GAMM</name>
<keyword evidence="4" id="KW-0749">Sporulation</keyword>
<evidence type="ECO:0000256" key="3">
    <source>
        <dbReference type="ARBA" id="ARBA00022801"/>
    </source>
</evidence>
<dbReference type="CDD" id="cd06583">
    <property type="entry name" value="PGRP"/>
    <property type="match status" value="1"/>
</dbReference>
<dbReference type="RefSeq" id="WP_135445683.1">
    <property type="nucleotide sequence ID" value="NZ_SRLE01000011.1"/>
</dbReference>
<evidence type="ECO:0000256" key="2">
    <source>
        <dbReference type="ARBA" id="ARBA00011901"/>
    </source>
</evidence>
<dbReference type="InterPro" id="IPR036505">
    <property type="entry name" value="Amidase/PGRP_sf"/>
</dbReference>
<dbReference type="InterPro" id="IPR010767">
    <property type="entry name" value="Phage_CGC-2007_Cje0229"/>
</dbReference>
<comment type="caution">
    <text evidence="9">The sequence shown here is derived from an EMBL/GenBank/DDBJ whole genome shotgun (WGS) entry which is preliminary data.</text>
</comment>
<feature type="region of interest" description="Disordered" evidence="7">
    <location>
        <begin position="202"/>
        <end position="239"/>
    </location>
</feature>
<dbReference type="GO" id="GO:0009253">
    <property type="term" value="P:peptidoglycan catabolic process"/>
    <property type="evidence" value="ECO:0007669"/>
    <property type="project" value="InterPro"/>
</dbReference>
<gene>
    <name evidence="9" type="ORF">E4634_16130</name>
</gene>
<keyword evidence="6" id="KW-0961">Cell wall biogenesis/degradation</keyword>
<feature type="domain" description="N-acetylmuramoyl-L-alanine amidase" evidence="8">
    <location>
        <begin position="11"/>
        <end position="140"/>
    </location>
</feature>
<evidence type="ECO:0000256" key="7">
    <source>
        <dbReference type="SAM" id="MobiDB-lite"/>
    </source>
</evidence>
<dbReference type="GO" id="GO:0030420">
    <property type="term" value="P:establishment of competence for transformation"/>
    <property type="evidence" value="ECO:0007669"/>
    <property type="project" value="UniProtKB-KW"/>
</dbReference>
<evidence type="ECO:0000256" key="4">
    <source>
        <dbReference type="ARBA" id="ARBA00022969"/>
    </source>
</evidence>
<dbReference type="Pfam" id="PF01510">
    <property type="entry name" value="Amidase_2"/>
    <property type="match status" value="1"/>
</dbReference>
<proteinExistence type="predicted"/>
<evidence type="ECO:0000313" key="10">
    <source>
        <dbReference type="Proteomes" id="UP000298050"/>
    </source>
</evidence>
<dbReference type="Pfam" id="PF07087">
    <property type="entry name" value="DUF1353"/>
    <property type="match status" value="1"/>
</dbReference>
<dbReference type="AlphaFoldDB" id="A0A4Z0LY99"/>
<dbReference type="Gene3D" id="3.40.80.10">
    <property type="entry name" value="Peptidoglycan recognition protein-like"/>
    <property type="match status" value="1"/>
</dbReference>
<dbReference type="PANTHER" id="PTHR30417">
    <property type="entry name" value="N-ACETYLMURAMOYL-L-ALANINE AMIDASE AMID"/>
    <property type="match status" value="1"/>
</dbReference>
<dbReference type="GO" id="GO:0030435">
    <property type="term" value="P:sporulation resulting in formation of a cellular spore"/>
    <property type="evidence" value="ECO:0007669"/>
    <property type="project" value="UniProtKB-KW"/>
</dbReference>
<reference evidence="9 10" key="1">
    <citation type="submission" date="2019-04" db="EMBL/GenBank/DDBJ databases">
        <title>Taxonomy of novel Haliea sp. from mangrove soil of West Coast of India.</title>
        <authorList>
            <person name="Verma A."/>
            <person name="Kumar P."/>
            <person name="Krishnamurthi S."/>
        </authorList>
    </citation>
    <scope>NUCLEOTIDE SEQUENCE [LARGE SCALE GENOMIC DNA]</scope>
    <source>
        <strain evidence="9 10">SAOS-164</strain>
    </source>
</reference>
<evidence type="ECO:0000256" key="6">
    <source>
        <dbReference type="ARBA" id="ARBA00023316"/>
    </source>
</evidence>
<dbReference type="SUPFAM" id="SSF55846">
    <property type="entry name" value="N-acetylmuramoyl-L-alanine amidase-like"/>
    <property type="match status" value="1"/>
</dbReference>
<dbReference type="InterPro" id="IPR002502">
    <property type="entry name" value="Amidase_domain"/>
</dbReference>
<keyword evidence="5" id="KW-0178">Competence</keyword>
<evidence type="ECO:0000256" key="5">
    <source>
        <dbReference type="ARBA" id="ARBA00023287"/>
    </source>
</evidence>
<dbReference type="OrthoDB" id="7860705at2"/>
<dbReference type="GO" id="GO:0009254">
    <property type="term" value="P:peptidoglycan turnover"/>
    <property type="evidence" value="ECO:0007669"/>
    <property type="project" value="TreeGrafter"/>
</dbReference>
<dbReference type="Proteomes" id="UP000298050">
    <property type="component" value="Unassembled WGS sequence"/>
</dbReference>
<dbReference type="SMART" id="SM00644">
    <property type="entry name" value="Ami_2"/>
    <property type="match status" value="1"/>
</dbReference>
<dbReference type="EMBL" id="SRLE01000011">
    <property type="protein sequence ID" value="TGD72194.1"/>
    <property type="molecule type" value="Genomic_DNA"/>
</dbReference>
<dbReference type="GO" id="GO:0008745">
    <property type="term" value="F:N-acetylmuramoyl-L-alanine amidase activity"/>
    <property type="evidence" value="ECO:0007669"/>
    <property type="project" value="UniProtKB-EC"/>
</dbReference>
<evidence type="ECO:0000256" key="1">
    <source>
        <dbReference type="ARBA" id="ARBA00001561"/>
    </source>
</evidence>